<feature type="non-terminal residue" evidence="1">
    <location>
        <position position="1"/>
    </location>
</feature>
<comment type="caution">
    <text evidence="1">The sequence shown here is derived from an EMBL/GenBank/DDBJ whole genome shotgun (WGS) entry which is preliminary data.</text>
</comment>
<gene>
    <name evidence="1" type="ORF">LDC_1881</name>
</gene>
<organism evidence="1">
    <name type="scientific">sediment metagenome</name>
    <dbReference type="NCBI Taxonomy" id="749907"/>
    <lineage>
        <taxon>unclassified sequences</taxon>
        <taxon>metagenomes</taxon>
        <taxon>ecological metagenomes</taxon>
    </lineage>
</organism>
<dbReference type="AlphaFoldDB" id="D9PK16"/>
<name>D9PK16_9ZZZZ</name>
<proteinExistence type="predicted"/>
<accession>D9PK16</accession>
<reference evidence="1" key="1">
    <citation type="submission" date="2010-07" db="EMBL/GenBank/DDBJ databases">
        <authorList>
            <consortium name="CONSOLIDER consortium CSD2007-00005"/>
            <person name="Guazzaroni M.-E."/>
            <person name="Richter M."/>
            <person name="Garcia-Salamanca A."/>
            <person name="Yarza P."/>
            <person name="Ferrer M."/>
        </authorList>
    </citation>
    <scope>NUCLEOTIDE SEQUENCE</scope>
</reference>
<reference evidence="1" key="2">
    <citation type="journal article" date="2011" name="Microb. Ecol.">
        <title>Taxonomic and Functional Metagenomic Profiling of the Microbial Community in the Anoxic Sediment of a Sub-saline Shallow Lake (Laguna de Carrizo, Central Spain).</title>
        <authorList>
            <person name="Ferrer M."/>
            <person name="Guazzaroni M.E."/>
            <person name="Richter M."/>
            <person name="Garcia-Salamanca A."/>
            <person name="Yarza P."/>
            <person name="Suarez-Suarez A."/>
            <person name="Solano J."/>
            <person name="Alcaide M."/>
            <person name="van Dillewijn P."/>
            <person name="Molina-Henares M.A."/>
            <person name="Lopez-Cortes N."/>
            <person name="Al-Ramahi Y."/>
            <person name="Guerrero C."/>
            <person name="Acosta A."/>
            <person name="de Eugenio L.I."/>
            <person name="Martinez V."/>
            <person name="Marques S."/>
            <person name="Rojo F."/>
            <person name="Santero E."/>
            <person name="Genilloud O."/>
            <person name="Perez-Perez J."/>
            <person name="Rossello-Mora R."/>
            <person name="Ramos J.L."/>
        </authorList>
    </citation>
    <scope>NUCLEOTIDE SEQUENCE</scope>
</reference>
<protein>
    <submittedName>
        <fullName evidence="1">Uncharacterized protein</fullName>
    </submittedName>
</protein>
<sequence>YIIVKTIEITKNIKCRGTLGFECNGNLPIKALGNLYFIKEKENIIIKKLELEQNNSFSLPKNLKMIRLEENEQPIHILPAV</sequence>
<evidence type="ECO:0000313" key="1">
    <source>
        <dbReference type="EMBL" id="EFK96099.1"/>
    </source>
</evidence>
<dbReference type="EMBL" id="ADZX01000573">
    <property type="protein sequence ID" value="EFK96099.1"/>
    <property type="molecule type" value="Genomic_DNA"/>
</dbReference>